<feature type="transmembrane region" description="Helical" evidence="1">
    <location>
        <begin position="73"/>
        <end position="91"/>
    </location>
</feature>
<reference evidence="2" key="1">
    <citation type="submission" date="2025-08" db="UniProtKB">
        <authorList>
            <consortium name="Ensembl"/>
        </authorList>
    </citation>
    <scope>IDENTIFICATION</scope>
</reference>
<evidence type="ECO:0000313" key="2">
    <source>
        <dbReference type="Ensembl" id="ENSSSCP00055046631.1"/>
    </source>
</evidence>
<feature type="transmembrane region" description="Helical" evidence="1">
    <location>
        <begin position="129"/>
        <end position="151"/>
    </location>
</feature>
<keyword evidence="1" id="KW-1133">Transmembrane helix</keyword>
<accession>A0A8D1SJY7</accession>
<proteinExistence type="predicted"/>
<keyword evidence="1" id="KW-0812">Transmembrane</keyword>
<dbReference type="Proteomes" id="UP000694724">
    <property type="component" value="Unplaced"/>
</dbReference>
<dbReference type="AlphaFoldDB" id="A0A8D1SJY7"/>
<sequence length="255" mass="28899">MRVFSSIHVAANGIILLFFMAEWYSIVSVYHIFLIQSSVHGHLGCFHVLAIVNSAAVNMGVHVSFLRKVLSGYMPMSGIAGSYGSSMYRFLRYLHTLLHSDCTSFHCPQQCRRVPFSPHPLQHLLHVDLLMMAILTGVRCCLMVVLIRIFLIIRDIEHFFMCLLAICTSSLEKCLLRSFAHISIGLLAFLLLSCISCLHILEIKPLSVASFETIFSRSVRCLFVFFLVSFAVQKLVSLMRSHWFIFAFIFVALGD</sequence>
<feature type="transmembrane region" description="Helical" evidence="1">
    <location>
        <begin position="12"/>
        <end position="33"/>
    </location>
</feature>
<feature type="transmembrane region" description="Helical" evidence="1">
    <location>
        <begin position="39"/>
        <end position="61"/>
    </location>
</feature>
<evidence type="ECO:0000256" key="1">
    <source>
        <dbReference type="SAM" id="Phobius"/>
    </source>
</evidence>
<evidence type="ECO:0000313" key="3">
    <source>
        <dbReference type="Proteomes" id="UP000694724"/>
    </source>
</evidence>
<dbReference type="Ensembl" id="ENSSSCT00055058288.1">
    <property type="protein sequence ID" value="ENSSSCP00055046631.1"/>
    <property type="gene ID" value="ENSSSCG00055029373.1"/>
</dbReference>
<feature type="transmembrane region" description="Helical" evidence="1">
    <location>
        <begin position="213"/>
        <end position="232"/>
    </location>
</feature>
<keyword evidence="1" id="KW-0472">Membrane</keyword>
<organism evidence="2 3">
    <name type="scientific">Sus scrofa</name>
    <name type="common">Pig</name>
    <dbReference type="NCBI Taxonomy" id="9823"/>
    <lineage>
        <taxon>Eukaryota</taxon>
        <taxon>Metazoa</taxon>
        <taxon>Chordata</taxon>
        <taxon>Craniata</taxon>
        <taxon>Vertebrata</taxon>
        <taxon>Euteleostomi</taxon>
        <taxon>Mammalia</taxon>
        <taxon>Eutheria</taxon>
        <taxon>Laurasiatheria</taxon>
        <taxon>Artiodactyla</taxon>
        <taxon>Suina</taxon>
        <taxon>Suidae</taxon>
        <taxon>Sus</taxon>
    </lineage>
</organism>
<feature type="transmembrane region" description="Helical" evidence="1">
    <location>
        <begin position="179"/>
        <end position="201"/>
    </location>
</feature>
<protein>
    <submittedName>
        <fullName evidence="2">Uncharacterized protein</fullName>
    </submittedName>
</protein>
<name>A0A8D1SJY7_PIG</name>